<keyword evidence="4" id="KW-1185">Reference proteome</keyword>
<gene>
    <name evidence="3" type="ORF">Acy02nite_35560</name>
</gene>
<organism evidence="3 4">
    <name type="scientific">Actinoplanes cyaneus</name>
    <dbReference type="NCBI Taxonomy" id="52696"/>
    <lineage>
        <taxon>Bacteria</taxon>
        <taxon>Bacillati</taxon>
        <taxon>Actinomycetota</taxon>
        <taxon>Actinomycetes</taxon>
        <taxon>Micromonosporales</taxon>
        <taxon>Micromonosporaceae</taxon>
        <taxon>Actinoplanes</taxon>
    </lineage>
</organism>
<dbReference type="SUPFAM" id="SSF55831">
    <property type="entry name" value="Thymidylate synthase/dCMP hydroxymethylase"/>
    <property type="match status" value="1"/>
</dbReference>
<dbReference type="EMBL" id="BOMH01000027">
    <property type="protein sequence ID" value="GID65675.1"/>
    <property type="molecule type" value="Genomic_DNA"/>
</dbReference>
<comment type="caution">
    <text evidence="3">The sequence shown here is derived from an EMBL/GenBank/DDBJ whole genome shotgun (WGS) entry which is preliminary data.</text>
</comment>
<reference evidence="3" key="1">
    <citation type="submission" date="2021-01" db="EMBL/GenBank/DDBJ databases">
        <title>Whole genome shotgun sequence of Actinoplanes cyaneus NBRC 14990.</title>
        <authorList>
            <person name="Komaki H."/>
            <person name="Tamura T."/>
        </authorList>
    </citation>
    <scope>NUCLEOTIDE SEQUENCE</scope>
    <source>
        <strain evidence="3">NBRC 14990</strain>
    </source>
</reference>
<name>A0A919M100_9ACTN</name>
<evidence type="ECO:0000313" key="3">
    <source>
        <dbReference type="EMBL" id="GID65675.1"/>
    </source>
</evidence>
<keyword evidence="1" id="KW-0808">Transferase</keyword>
<dbReference type="GO" id="GO:0016740">
    <property type="term" value="F:transferase activity"/>
    <property type="evidence" value="ECO:0007669"/>
    <property type="project" value="UniProtKB-KW"/>
</dbReference>
<sequence>MEIVVENVATGWPQIVAACRGEQATRISTRHGISFDLPGLSIVVLDPHDRRPPAEFAFPELITDYASRLFGEAKADSLVDRRLRRKSTAGGTDRDQLDEIRSLLRAEESTRGAVFDLWDVGEDLGADFPVSPVGGCFRVIEDVLWLFLTVRSVDVMLGLVPELLAFARVATDMALDLGLADARLQVHCWSAHLYEIDFLTPMRRLR</sequence>
<evidence type="ECO:0000256" key="1">
    <source>
        <dbReference type="ARBA" id="ARBA00022679"/>
    </source>
</evidence>
<accession>A0A919M100</accession>
<dbReference type="Pfam" id="PF00303">
    <property type="entry name" value="Thymidylat_synt"/>
    <property type="match status" value="1"/>
</dbReference>
<protein>
    <recommendedName>
        <fullName evidence="2">Thymidylate synthase/dCMP hydroxymethylase domain-containing protein</fullName>
    </recommendedName>
</protein>
<dbReference type="Gene3D" id="3.30.572.10">
    <property type="entry name" value="Thymidylate synthase/dCMP hydroxymethylase domain"/>
    <property type="match status" value="1"/>
</dbReference>
<evidence type="ECO:0000313" key="4">
    <source>
        <dbReference type="Proteomes" id="UP000619479"/>
    </source>
</evidence>
<evidence type="ECO:0000259" key="2">
    <source>
        <dbReference type="Pfam" id="PF00303"/>
    </source>
</evidence>
<dbReference type="RefSeq" id="WP_203741908.1">
    <property type="nucleotide sequence ID" value="NZ_BAAAUC010000003.1"/>
</dbReference>
<dbReference type="InterPro" id="IPR023451">
    <property type="entry name" value="Thymidate_synth/dCMP_Mease_dom"/>
</dbReference>
<feature type="domain" description="Thymidylate synthase/dCMP hydroxymethylase" evidence="2">
    <location>
        <begin position="83"/>
        <end position="195"/>
    </location>
</feature>
<proteinExistence type="predicted"/>
<dbReference type="InterPro" id="IPR036926">
    <property type="entry name" value="Thymidate_synth/dCMP_Mease_sf"/>
</dbReference>
<dbReference type="AlphaFoldDB" id="A0A919M100"/>
<dbReference type="Proteomes" id="UP000619479">
    <property type="component" value="Unassembled WGS sequence"/>
</dbReference>